<keyword evidence="3" id="KW-1185">Reference proteome</keyword>
<dbReference type="Proteomes" id="UP000011116">
    <property type="component" value="Chromosome 6H"/>
</dbReference>
<reference evidence="3" key="1">
    <citation type="journal article" date="2012" name="Nature">
        <title>A physical, genetic and functional sequence assembly of the barley genome.</title>
        <authorList>
            <consortium name="The International Barley Genome Sequencing Consortium"/>
            <person name="Mayer K.F."/>
            <person name="Waugh R."/>
            <person name="Brown J.W."/>
            <person name="Schulman A."/>
            <person name="Langridge P."/>
            <person name="Platzer M."/>
            <person name="Fincher G.B."/>
            <person name="Muehlbauer G.J."/>
            <person name="Sato K."/>
            <person name="Close T.J."/>
            <person name="Wise R.P."/>
            <person name="Stein N."/>
        </authorList>
    </citation>
    <scope>NUCLEOTIDE SEQUENCE [LARGE SCALE GENOMIC DNA]</scope>
    <source>
        <strain evidence="3">cv. Morex</strain>
    </source>
</reference>
<dbReference type="SUPFAM" id="SSF53756">
    <property type="entry name" value="UDP-Glycosyltransferase/glycogen phosphorylase"/>
    <property type="match status" value="1"/>
</dbReference>
<dbReference type="AlphaFoldDB" id="A0A8I6Y4K1"/>
<dbReference type="SMR" id="A0A8I6Y4K1"/>
<dbReference type="GO" id="GO:0080044">
    <property type="term" value="F:quercetin 7-O-glucosyltransferase activity"/>
    <property type="evidence" value="ECO:0000318"/>
    <property type="project" value="GO_Central"/>
</dbReference>
<dbReference type="OMA" id="SSCAYME"/>
<dbReference type="Gene3D" id="3.40.50.2000">
    <property type="entry name" value="Glycogen Phosphorylase B"/>
    <property type="match status" value="2"/>
</dbReference>
<evidence type="ECO:0000313" key="3">
    <source>
        <dbReference type="Proteomes" id="UP000011116"/>
    </source>
</evidence>
<dbReference type="GO" id="GO:0080043">
    <property type="term" value="F:quercetin 3-O-glucosyltransferase activity"/>
    <property type="evidence" value="ECO:0000318"/>
    <property type="project" value="GO_Central"/>
</dbReference>
<dbReference type="EnsemblPlants" id="HORVU.MOREX.r3.6HG0616990.1">
    <property type="protein sequence ID" value="HORVU.MOREX.r3.6HG0616990.1"/>
    <property type="gene ID" value="HORVU.MOREX.r3.6HG0616990"/>
</dbReference>
<dbReference type="PANTHER" id="PTHR11926:SF706">
    <property type="entry name" value="UDP-GLYCOSYLTRANSFERASE 76C1"/>
    <property type="match status" value="1"/>
</dbReference>
<reference evidence="2" key="3">
    <citation type="submission" date="2022-01" db="UniProtKB">
        <authorList>
            <consortium name="EnsemblPlants"/>
        </authorList>
    </citation>
    <scope>IDENTIFICATION</scope>
    <source>
        <strain evidence="2">subsp. vulgare</strain>
    </source>
</reference>
<evidence type="ECO:0008006" key="4">
    <source>
        <dbReference type="Google" id="ProtNLM"/>
    </source>
</evidence>
<proteinExistence type="inferred from homology"/>
<name>A0A8I6Y4K1_HORVV</name>
<dbReference type="GO" id="GO:0005737">
    <property type="term" value="C:cytoplasm"/>
    <property type="evidence" value="ECO:0000318"/>
    <property type="project" value="GO_Central"/>
</dbReference>
<evidence type="ECO:0000313" key="2">
    <source>
        <dbReference type="EnsemblPlants" id="HORVU.MOREX.r3.6HG0616990.1"/>
    </source>
</evidence>
<comment type="similarity">
    <text evidence="1">Belongs to the UDP-glycosyltransferase family.</text>
</comment>
<dbReference type="PANTHER" id="PTHR11926">
    <property type="entry name" value="GLUCOSYL/GLUCURONOSYL TRANSFERASES"/>
    <property type="match status" value="1"/>
</dbReference>
<accession>A0A8I6Y4K1</accession>
<reference evidence="2" key="2">
    <citation type="submission" date="2020-10" db="EMBL/GenBank/DDBJ databases">
        <authorList>
            <person name="Scholz U."/>
            <person name="Mascher M."/>
            <person name="Fiebig A."/>
        </authorList>
    </citation>
    <scope>NUCLEOTIDE SEQUENCE [LARGE SCALE GENOMIC DNA]</scope>
    <source>
        <strain evidence="2">cv. Morex</strain>
    </source>
</reference>
<protein>
    <recommendedName>
        <fullName evidence="4">Glycosyltransferase</fullName>
    </recommendedName>
</protein>
<dbReference type="Gramene" id="HORVU.MOREX.r3.6HG0616990.1">
    <property type="protein sequence ID" value="HORVU.MOREX.r3.6HG0616990.1"/>
    <property type="gene ID" value="HORVU.MOREX.r3.6HG0616990"/>
</dbReference>
<evidence type="ECO:0000256" key="1">
    <source>
        <dbReference type="ARBA" id="ARBA00009995"/>
    </source>
</evidence>
<organism evidence="2 3">
    <name type="scientific">Hordeum vulgare subsp. vulgare</name>
    <name type="common">Domesticated barley</name>
    <dbReference type="NCBI Taxonomy" id="112509"/>
    <lineage>
        <taxon>Eukaryota</taxon>
        <taxon>Viridiplantae</taxon>
        <taxon>Streptophyta</taxon>
        <taxon>Embryophyta</taxon>
        <taxon>Tracheophyta</taxon>
        <taxon>Spermatophyta</taxon>
        <taxon>Magnoliopsida</taxon>
        <taxon>Liliopsida</taxon>
        <taxon>Poales</taxon>
        <taxon>Poaceae</taxon>
        <taxon>BOP clade</taxon>
        <taxon>Pooideae</taxon>
        <taxon>Triticodae</taxon>
        <taxon>Triticeae</taxon>
        <taxon>Hordeinae</taxon>
        <taxon>Hordeum</taxon>
    </lineage>
</organism>
<sequence length="226" mass="24946">MEHIFAVNSSCEAPFWERLAALLEAPGARDQVACLVADAHLLALVRVARRLGVPTLVPPHRQRRLLPQLRGYPVLCHKGYLPVRAESQLDAPVRELPPYRIRDLMGANSNSRHEHELMCKLLSRAVEAMRSSAGFVFNPFDALEADDLAATRRDLAGVPVFAVRPLHKLSPASSSSLLQQDRSCLDWLDAQAPAFVLYITFGSLASMSGADLDSCYAALWCRQVCT</sequence>